<accession>A0A6B0T6P7</accession>
<feature type="domain" description="N-acetyltransferase" evidence="1">
    <location>
        <begin position="15"/>
        <end position="147"/>
    </location>
</feature>
<dbReference type="RefSeq" id="WP_368277909.1">
    <property type="nucleotide sequence ID" value="NZ_WUUT01000001.1"/>
</dbReference>
<keyword evidence="2" id="KW-0808">Transferase</keyword>
<dbReference type="CDD" id="cd04301">
    <property type="entry name" value="NAT_SF"/>
    <property type="match status" value="1"/>
</dbReference>
<dbReference type="InterPro" id="IPR000182">
    <property type="entry name" value="GNAT_dom"/>
</dbReference>
<gene>
    <name evidence="2" type="ORF">GRX03_02915</name>
</gene>
<sequence>MSVNVQRHVVGPGSDDHVDAAWQLKERIRRNEGVLRQRRNFFESAYQRSTVYLYVDRANDRLVGFAAVRRDGYILFLAVAEEYRGQGFGKRLVANVADEYGTVTCHARTTNRDALDFYRSLGFRVKRRIDNYYEDGGDAFYLKLGDEDGIRERLANLLSR</sequence>
<evidence type="ECO:0000259" key="1">
    <source>
        <dbReference type="PROSITE" id="PS51186"/>
    </source>
</evidence>
<dbReference type="PROSITE" id="PS51186">
    <property type="entry name" value="GNAT"/>
    <property type="match status" value="1"/>
</dbReference>
<dbReference type="PANTHER" id="PTHR42919">
    <property type="entry name" value="N-ALPHA-ACETYLTRANSFERASE"/>
    <property type="match status" value="1"/>
</dbReference>
<keyword evidence="3" id="KW-1185">Reference proteome</keyword>
<evidence type="ECO:0000313" key="2">
    <source>
        <dbReference type="EMBL" id="MXR50560.1"/>
    </source>
</evidence>
<dbReference type="Proteomes" id="UP000466535">
    <property type="component" value="Unassembled WGS sequence"/>
</dbReference>
<dbReference type="GO" id="GO:0016747">
    <property type="term" value="F:acyltransferase activity, transferring groups other than amino-acyl groups"/>
    <property type="evidence" value="ECO:0007669"/>
    <property type="project" value="InterPro"/>
</dbReference>
<dbReference type="InterPro" id="IPR016181">
    <property type="entry name" value="Acyl_CoA_acyltransferase"/>
</dbReference>
<dbReference type="SUPFAM" id="SSF55729">
    <property type="entry name" value="Acyl-CoA N-acyltransferases (Nat)"/>
    <property type="match status" value="1"/>
</dbReference>
<dbReference type="EMBL" id="WUUT01000001">
    <property type="protein sequence ID" value="MXR50560.1"/>
    <property type="molecule type" value="Genomic_DNA"/>
</dbReference>
<name>A0A6B0T6P7_9EURY</name>
<protein>
    <submittedName>
        <fullName evidence="2">GNAT family N-acetyltransferase</fullName>
    </submittedName>
</protein>
<evidence type="ECO:0000313" key="3">
    <source>
        <dbReference type="Proteomes" id="UP000466535"/>
    </source>
</evidence>
<dbReference type="AlphaFoldDB" id="A0A6B0T6P7"/>
<dbReference type="Pfam" id="PF13673">
    <property type="entry name" value="Acetyltransf_10"/>
    <property type="match status" value="1"/>
</dbReference>
<organism evidence="2 3">
    <name type="scientific">Halovenus carboxidivorans</name>
    <dbReference type="NCBI Taxonomy" id="2692199"/>
    <lineage>
        <taxon>Archaea</taxon>
        <taxon>Methanobacteriati</taxon>
        <taxon>Methanobacteriota</taxon>
        <taxon>Stenosarchaea group</taxon>
        <taxon>Halobacteria</taxon>
        <taxon>Halobacteriales</taxon>
        <taxon>Haloarculaceae</taxon>
        <taxon>Halovenus</taxon>
    </lineage>
</organism>
<proteinExistence type="predicted"/>
<dbReference type="Gene3D" id="3.40.630.30">
    <property type="match status" value="1"/>
</dbReference>
<dbReference type="InterPro" id="IPR051556">
    <property type="entry name" value="N-term/lysine_N-AcTrnsfr"/>
</dbReference>
<dbReference type="PANTHER" id="PTHR42919:SF35">
    <property type="entry name" value="N-ACETYLTRANSFERASE DOMAIN-CONTAINING PROTEIN"/>
    <property type="match status" value="1"/>
</dbReference>
<comment type="caution">
    <text evidence="2">The sequence shown here is derived from an EMBL/GenBank/DDBJ whole genome shotgun (WGS) entry which is preliminary data.</text>
</comment>
<reference evidence="2 3" key="1">
    <citation type="submission" date="2019-12" db="EMBL/GenBank/DDBJ databases">
        <title>Isolation and characterization of three novel carbon monoxide-oxidizing members of Halobacteria from salione crusts and soils.</title>
        <authorList>
            <person name="Myers M.R."/>
            <person name="King G.M."/>
        </authorList>
    </citation>
    <scope>NUCLEOTIDE SEQUENCE [LARGE SCALE GENOMIC DNA]</scope>
    <source>
        <strain evidence="2 3">WSH3</strain>
    </source>
</reference>